<feature type="transmembrane region" description="Helical" evidence="8">
    <location>
        <begin position="106"/>
        <end position="130"/>
    </location>
</feature>
<sequence>MTSVTRVTRHTDEYRRISVALFLAGFSAFSLVYCVQPLLGQFTREFHVSAAQSALSMSVSTAALALSIFLMSAVSEAFSRKRVMLVSLFGAALLNLLAAVAPGWPLLLLCRAAEGLVLGGVPAVAMAYLAEEIDPKDLGAAMGLYVGGTAFGGMTGRVCIGLLSEFTSWRVAMAVMAGLGLLAAWGFGQLLPAPRHSMQRRASGLSEHLSAWRTHLRTPGLSILFALGFLNLGVLVAVFNYLGFRLSAAPYHLSMAAISMIFVVYLLGSLASFVAGKFADLFGRVPVLLSGLGVSLGGVTFTLGQPLAVILVGMMLVTVGFFVTHSVASSSVGHLARRAKGHASALYLLAYYAGSSVVGLAGGWVWGAGNWTLLIGFCAGVLLLGVLLVLRLRAVVPRGTSTATASAP</sequence>
<evidence type="ECO:0000259" key="9">
    <source>
        <dbReference type="PROSITE" id="PS50850"/>
    </source>
</evidence>
<evidence type="ECO:0000313" key="10">
    <source>
        <dbReference type="EMBL" id="GGR12415.1"/>
    </source>
</evidence>
<dbReference type="PROSITE" id="PS50850">
    <property type="entry name" value="MFS"/>
    <property type="match status" value="1"/>
</dbReference>
<evidence type="ECO:0000313" key="11">
    <source>
        <dbReference type="Proteomes" id="UP000603865"/>
    </source>
</evidence>
<feature type="transmembrane region" description="Helical" evidence="8">
    <location>
        <begin position="345"/>
        <end position="365"/>
    </location>
</feature>
<keyword evidence="5 8" id="KW-0812">Transmembrane</keyword>
<evidence type="ECO:0000256" key="1">
    <source>
        <dbReference type="ARBA" id="ARBA00004651"/>
    </source>
</evidence>
<feature type="transmembrane region" description="Helical" evidence="8">
    <location>
        <begin position="169"/>
        <end position="191"/>
    </location>
</feature>
<evidence type="ECO:0000256" key="2">
    <source>
        <dbReference type="ARBA" id="ARBA00008335"/>
    </source>
</evidence>
<feature type="transmembrane region" description="Helical" evidence="8">
    <location>
        <begin position="83"/>
        <end position="100"/>
    </location>
</feature>
<feature type="domain" description="Major facilitator superfamily (MFS) profile" evidence="9">
    <location>
        <begin position="13"/>
        <end position="397"/>
    </location>
</feature>
<evidence type="ECO:0000256" key="6">
    <source>
        <dbReference type="ARBA" id="ARBA00022989"/>
    </source>
</evidence>
<reference evidence="10" key="2">
    <citation type="submission" date="2020-09" db="EMBL/GenBank/DDBJ databases">
        <authorList>
            <person name="Sun Q."/>
            <person name="Ohkuma M."/>
        </authorList>
    </citation>
    <scope>NUCLEOTIDE SEQUENCE</scope>
    <source>
        <strain evidence="10">JCM 31311</strain>
    </source>
</reference>
<feature type="transmembrane region" description="Helical" evidence="8">
    <location>
        <begin position="254"/>
        <end position="274"/>
    </location>
</feature>
<feature type="transmembrane region" description="Helical" evidence="8">
    <location>
        <begin position="51"/>
        <end position="71"/>
    </location>
</feature>
<dbReference type="GO" id="GO:0022857">
    <property type="term" value="F:transmembrane transporter activity"/>
    <property type="evidence" value="ECO:0007669"/>
    <property type="project" value="InterPro"/>
</dbReference>
<feature type="transmembrane region" description="Helical" evidence="8">
    <location>
        <begin position="20"/>
        <end position="39"/>
    </location>
</feature>
<dbReference type="SUPFAM" id="SSF103473">
    <property type="entry name" value="MFS general substrate transporter"/>
    <property type="match status" value="1"/>
</dbReference>
<reference evidence="10" key="1">
    <citation type="journal article" date="2014" name="Int. J. Syst. Evol. Microbiol.">
        <title>Complete genome sequence of Corynebacterium casei LMG S-19264T (=DSM 44701T), isolated from a smear-ripened cheese.</title>
        <authorList>
            <consortium name="US DOE Joint Genome Institute (JGI-PGF)"/>
            <person name="Walter F."/>
            <person name="Albersmeier A."/>
            <person name="Kalinowski J."/>
            <person name="Ruckert C."/>
        </authorList>
    </citation>
    <scope>NUCLEOTIDE SEQUENCE</scope>
    <source>
        <strain evidence="10">JCM 31311</strain>
    </source>
</reference>
<dbReference type="Pfam" id="PF07690">
    <property type="entry name" value="MFS_1"/>
    <property type="match status" value="1"/>
</dbReference>
<organism evidence="10 11">
    <name type="scientific">Deinococcus ruber</name>
    <dbReference type="NCBI Taxonomy" id="1848197"/>
    <lineage>
        <taxon>Bacteria</taxon>
        <taxon>Thermotogati</taxon>
        <taxon>Deinococcota</taxon>
        <taxon>Deinococci</taxon>
        <taxon>Deinococcales</taxon>
        <taxon>Deinococcaceae</taxon>
        <taxon>Deinococcus</taxon>
    </lineage>
</organism>
<dbReference type="AlphaFoldDB" id="A0A918F674"/>
<keyword evidence="4" id="KW-1003">Cell membrane</keyword>
<keyword evidence="3" id="KW-0813">Transport</keyword>
<keyword evidence="11" id="KW-1185">Reference proteome</keyword>
<dbReference type="GO" id="GO:0005886">
    <property type="term" value="C:plasma membrane"/>
    <property type="evidence" value="ECO:0007669"/>
    <property type="project" value="UniProtKB-SubCell"/>
</dbReference>
<feature type="transmembrane region" description="Helical" evidence="8">
    <location>
        <begin position="307"/>
        <end position="324"/>
    </location>
</feature>
<feature type="transmembrane region" description="Helical" evidence="8">
    <location>
        <begin position="371"/>
        <end position="390"/>
    </location>
</feature>
<comment type="subcellular location">
    <subcellularLocation>
        <location evidence="1">Cell membrane</location>
        <topology evidence="1">Multi-pass membrane protein</topology>
    </subcellularLocation>
</comment>
<dbReference type="InterPro" id="IPR011701">
    <property type="entry name" value="MFS"/>
</dbReference>
<feature type="transmembrane region" description="Helical" evidence="8">
    <location>
        <begin position="221"/>
        <end position="242"/>
    </location>
</feature>
<feature type="transmembrane region" description="Helical" evidence="8">
    <location>
        <begin position="281"/>
        <end position="301"/>
    </location>
</feature>
<accession>A0A918F674</accession>
<keyword evidence="7 8" id="KW-0472">Membrane</keyword>
<proteinExistence type="inferred from homology"/>
<dbReference type="EMBL" id="BMQL01000014">
    <property type="protein sequence ID" value="GGR12415.1"/>
    <property type="molecule type" value="Genomic_DNA"/>
</dbReference>
<comment type="caution">
    <text evidence="10">The sequence shown here is derived from an EMBL/GenBank/DDBJ whole genome shotgun (WGS) entry which is preliminary data.</text>
</comment>
<feature type="transmembrane region" description="Helical" evidence="8">
    <location>
        <begin position="142"/>
        <end position="163"/>
    </location>
</feature>
<evidence type="ECO:0000256" key="7">
    <source>
        <dbReference type="ARBA" id="ARBA00023136"/>
    </source>
</evidence>
<evidence type="ECO:0000256" key="5">
    <source>
        <dbReference type="ARBA" id="ARBA00022692"/>
    </source>
</evidence>
<dbReference type="Proteomes" id="UP000603865">
    <property type="component" value="Unassembled WGS sequence"/>
</dbReference>
<dbReference type="PANTHER" id="PTHR43271">
    <property type="entry name" value="BLL2771 PROTEIN"/>
    <property type="match status" value="1"/>
</dbReference>
<dbReference type="InterPro" id="IPR020846">
    <property type="entry name" value="MFS_dom"/>
</dbReference>
<dbReference type="Gene3D" id="1.20.1250.20">
    <property type="entry name" value="MFS general substrate transporter like domains"/>
    <property type="match status" value="1"/>
</dbReference>
<comment type="similarity">
    <text evidence="2">Belongs to the major facilitator superfamily.</text>
</comment>
<evidence type="ECO:0000256" key="3">
    <source>
        <dbReference type="ARBA" id="ARBA00022448"/>
    </source>
</evidence>
<gene>
    <name evidence="10" type="primary">ynfM</name>
    <name evidence="10" type="ORF">GCM10008957_26640</name>
</gene>
<dbReference type="RefSeq" id="WP_189091001.1">
    <property type="nucleotide sequence ID" value="NZ_BMQL01000014.1"/>
</dbReference>
<dbReference type="PANTHER" id="PTHR43271:SF1">
    <property type="entry name" value="INNER MEMBRANE TRANSPORT PROTEIN YNFM"/>
    <property type="match status" value="1"/>
</dbReference>
<dbReference type="CDD" id="cd17324">
    <property type="entry name" value="MFS_NepI_like"/>
    <property type="match status" value="1"/>
</dbReference>
<evidence type="ECO:0000256" key="8">
    <source>
        <dbReference type="SAM" id="Phobius"/>
    </source>
</evidence>
<evidence type="ECO:0000256" key="4">
    <source>
        <dbReference type="ARBA" id="ARBA00022475"/>
    </source>
</evidence>
<dbReference type="InterPro" id="IPR036259">
    <property type="entry name" value="MFS_trans_sf"/>
</dbReference>
<protein>
    <submittedName>
        <fullName evidence="10">MFS transporter</fullName>
    </submittedName>
</protein>
<keyword evidence="6 8" id="KW-1133">Transmembrane helix</keyword>
<name>A0A918F674_9DEIO</name>